<evidence type="ECO:0000259" key="3">
    <source>
        <dbReference type="Pfam" id="PF13966"/>
    </source>
</evidence>
<evidence type="ECO:0000259" key="2">
    <source>
        <dbReference type="Pfam" id="PF00078"/>
    </source>
</evidence>
<feature type="region of interest" description="Disordered" evidence="1">
    <location>
        <begin position="281"/>
        <end position="359"/>
    </location>
</feature>
<feature type="compositionally biased region" description="Low complexity" evidence="1">
    <location>
        <begin position="340"/>
        <end position="358"/>
    </location>
</feature>
<name>A0A2N9J3X2_FAGSY</name>
<feature type="domain" description="Reverse transcriptase zinc-binding" evidence="3">
    <location>
        <begin position="1320"/>
        <end position="1404"/>
    </location>
</feature>
<reference evidence="4" key="1">
    <citation type="submission" date="2018-02" db="EMBL/GenBank/DDBJ databases">
        <authorList>
            <person name="Cohen D.B."/>
            <person name="Kent A.D."/>
        </authorList>
    </citation>
    <scope>NUCLEOTIDE SEQUENCE</scope>
</reference>
<feature type="compositionally biased region" description="Polar residues" evidence="1">
    <location>
        <begin position="323"/>
        <end position="336"/>
    </location>
</feature>
<feature type="domain" description="Reverse transcriptase zinc-binding" evidence="3">
    <location>
        <begin position="133"/>
        <end position="217"/>
    </location>
</feature>
<dbReference type="Pfam" id="PF00078">
    <property type="entry name" value="RVT_1"/>
    <property type="match status" value="1"/>
</dbReference>
<dbReference type="InterPro" id="IPR036691">
    <property type="entry name" value="Endo/exonu/phosph_ase_sf"/>
</dbReference>
<accession>A0A2N9J3X2</accession>
<evidence type="ECO:0000256" key="1">
    <source>
        <dbReference type="SAM" id="MobiDB-lite"/>
    </source>
</evidence>
<dbReference type="PANTHER" id="PTHR36617">
    <property type="entry name" value="PROTEIN, PUTATIVE-RELATED"/>
    <property type="match status" value="1"/>
</dbReference>
<gene>
    <name evidence="4" type="ORF">FSB_LOCUS60068</name>
</gene>
<dbReference type="InterPro" id="IPR000477">
    <property type="entry name" value="RT_dom"/>
</dbReference>
<dbReference type="InterPro" id="IPR043502">
    <property type="entry name" value="DNA/RNA_pol_sf"/>
</dbReference>
<organism evidence="4">
    <name type="scientific">Fagus sylvatica</name>
    <name type="common">Beechnut</name>
    <dbReference type="NCBI Taxonomy" id="28930"/>
    <lineage>
        <taxon>Eukaryota</taxon>
        <taxon>Viridiplantae</taxon>
        <taxon>Streptophyta</taxon>
        <taxon>Embryophyta</taxon>
        <taxon>Tracheophyta</taxon>
        <taxon>Spermatophyta</taxon>
        <taxon>Magnoliopsida</taxon>
        <taxon>eudicotyledons</taxon>
        <taxon>Gunneridae</taxon>
        <taxon>Pentapetalae</taxon>
        <taxon>rosids</taxon>
        <taxon>fabids</taxon>
        <taxon>Fagales</taxon>
        <taxon>Fagaceae</taxon>
        <taxon>Fagus</taxon>
    </lineage>
</organism>
<sequence length="1505" mass="171945">MEGGWMTKVPIEPYGVGLWKFIHSGWNKFSSFLKFEVGNGSRIQFWDDVWCMGEPLKEAFPELYRIACIKDAVVADFLHFQGEFVHWEVNFTRLAQDWEIESVASFLELLYSVPIKRYEEDTVSWQSFSSKGFQVKSYYKELSSNGVGFFPWKSIWKTKAPPKVVVFSWSTTLDKILTTDNLRRQGIIIVSWCCMCKANGESVDHLLLHCPHAKELWDMIFALFEIHWVMPRLVIDLFDCWQGSLGRHQNLVLWRCYPSGCGLVGWLSTWDVTLRSQMEMKRQSVDNPSQMRRVPEYTDEASDEEFSELSTSNQFSIFEVGASSGTPEPQPTTTLHQPDLLQGPLEPALPEAPASATENPLSLDASDVATRQVVAGSVTELAVSFSVSLENQEMRPSGNVVHAWGTPQDWFLKLKDGQRLRLPVEIEKFAPIAQPEDNLRNWYDSCETTSCGDQDEYGTMTILGSKTSDRLDLEGMEVSNTTFGGDMEPISVSPLALAPPLLDGGGGFVTNGPGGANDECSELSDWVTGRYKAFGKLVGASYEGHEKEVIALLVSIEARRNERKPVQAAYRTPKKQGNKGRRELKGASGGILIMWDKRTVEKLDEAVGHFSVSCKFRNVVNQSVWAFSGVYGPHVDNERRLMWDELSGVHHWWEVPWCVGGDFNVVRFPSERLGAAGYTSSMLDFSDFISANGLVDIPMEEGAFTWSNNRDTVFMSRLDRFLFTTEWEGQYSSMGQKRLCQLLSDHFPIVLNCGNLQRGRWPFRFENMWMKAADFMERVEGWWNSYQFEGTPSFILAKKLRALKTDLKQWNEEVFGNVLIKKNALLHELQVLESMADSRVLTNEEQGNMDRVRNELEQNLLLEEISLRQKSGILWLKEEDKNSKFFHHMANSHRRFNTIDTLHVAGVATSDQGIIRDHIVNFYKSLFTESGARQPLLDGIQFSTLDEEEAAWLERPFEEEEISNVFEKSLNATFIALIPKKSEAREVKDFRPISLVGSVYKILAKVLANRLRLVLHKLISASQNAFVKGRQILDSVLIASECLDSRLKVGTPGILCKLDLEKAYDHVVGGGLVSGFSVGMKAPRLIMVSHLLFADDTLIFCDAAPDQVLQLRNLLTWFEAIFGLKVNLGKSELVPVGDVPLIEDLAGMLGVRNLTKFNEALLGKWLWRYGHEREALWRRVIDCKYGSEVGGWTTRVSRDPHGVSLWKHIRRGWNLLSQHVRYEVGDSTHIRFWKDLWCGESTLQEVFPDLYRIARDKDALISAHLQVRNNQILWNLDFVRAAQDWEFESIASFLDRLYSTKVKGIGADVMLWFHSPQNGFTVLSFYRHLVRIGGCSFPWKSIWQSKAPPRVSFFIWVAALGKILTAENLQRRHIILVSWCCLCKTDGESVDHLLLHCPFSREVWDMFFALFGVHWVMPGKILDLLACWQGCFGRHRHYVIWKCIPHCLMWCLWRERNSRQFEGRERSMADLKHMVLNTLFEWVLASGCISCSTFLDFLDLCSFRV</sequence>
<dbReference type="Pfam" id="PF13966">
    <property type="entry name" value="zf-RVT"/>
    <property type="match status" value="2"/>
</dbReference>
<dbReference type="Gene3D" id="3.60.10.10">
    <property type="entry name" value="Endonuclease/exonuclease/phosphatase"/>
    <property type="match status" value="1"/>
</dbReference>
<evidence type="ECO:0008006" key="5">
    <source>
        <dbReference type="Google" id="ProtNLM"/>
    </source>
</evidence>
<dbReference type="SUPFAM" id="SSF56672">
    <property type="entry name" value="DNA/RNA polymerases"/>
    <property type="match status" value="1"/>
</dbReference>
<dbReference type="SUPFAM" id="SSF56219">
    <property type="entry name" value="DNase I-like"/>
    <property type="match status" value="1"/>
</dbReference>
<protein>
    <recommendedName>
        <fullName evidence="5">Reverse transcriptase domain-containing protein</fullName>
    </recommendedName>
</protein>
<dbReference type="InterPro" id="IPR026960">
    <property type="entry name" value="RVT-Znf"/>
</dbReference>
<dbReference type="PANTHER" id="PTHR36617:SF15">
    <property type="entry name" value="REVERSE TRANSCRIPTASE ZINC-BINDING DOMAIN-CONTAINING PROTEIN"/>
    <property type="match status" value="1"/>
</dbReference>
<dbReference type="CDD" id="cd01650">
    <property type="entry name" value="RT_nLTR_like"/>
    <property type="match status" value="1"/>
</dbReference>
<evidence type="ECO:0000313" key="4">
    <source>
        <dbReference type="EMBL" id="SPD32186.1"/>
    </source>
</evidence>
<feature type="compositionally biased region" description="Acidic residues" evidence="1">
    <location>
        <begin position="297"/>
        <end position="307"/>
    </location>
</feature>
<dbReference type="EMBL" id="OIVN01006393">
    <property type="protein sequence ID" value="SPD32186.1"/>
    <property type="molecule type" value="Genomic_DNA"/>
</dbReference>
<feature type="domain" description="Reverse transcriptase" evidence="2">
    <location>
        <begin position="978"/>
        <end position="1067"/>
    </location>
</feature>
<proteinExistence type="predicted"/>